<dbReference type="AlphaFoldDB" id="A0A0C3E6P9"/>
<feature type="region of interest" description="Disordered" evidence="1">
    <location>
        <begin position="106"/>
        <end position="127"/>
    </location>
</feature>
<evidence type="ECO:0000256" key="1">
    <source>
        <dbReference type="SAM" id="MobiDB-lite"/>
    </source>
</evidence>
<protein>
    <submittedName>
        <fullName evidence="2">Uncharacterized protein</fullName>
    </submittedName>
</protein>
<dbReference type="Proteomes" id="UP000053989">
    <property type="component" value="Unassembled WGS sequence"/>
</dbReference>
<dbReference type="HOGENOM" id="CLU_1971818_0_0_1"/>
<name>A0A0C3E6P9_9AGAM</name>
<organism evidence="2 3">
    <name type="scientific">Scleroderma citrinum Foug A</name>
    <dbReference type="NCBI Taxonomy" id="1036808"/>
    <lineage>
        <taxon>Eukaryota</taxon>
        <taxon>Fungi</taxon>
        <taxon>Dikarya</taxon>
        <taxon>Basidiomycota</taxon>
        <taxon>Agaricomycotina</taxon>
        <taxon>Agaricomycetes</taxon>
        <taxon>Agaricomycetidae</taxon>
        <taxon>Boletales</taxon>
        <taxon>Sclerodermatineae</taxon>
        <taxon>Sclerodermataceae</taxon>
        <taxon>Scleroderma</taxon>
    </lineage>
</organism>
<gene>
    <name evidence="2" type="ORF">SCLCIDRAFT_955311</name>
</gene>
<proteinExistence type="predicted"/>
<dbReference type="EMBL" id="KN822009">
    <property type="protein sequence ID" value="KIM68475.1"/>
    <property type="molecule type" value="Genomic_DNA"/>
</dbReference>
<evidence type="ECO:0000313" key="2">
    <source>
        <dbReference type="EMBL" id="KIM68475.1"/>
    </source>
</evidence>
<accession>A0A0C3E6P9</accession>
<sequence>MLRLSPSVSKSVWLVCWVYWLPQLGDWRHGFANSGKVEVAWSISRSEVNADAGMSSDGTINQLGIPVGTHLYGIAAPEMKLASDKGVNKPKWTVVTASFAADYSPPRYERKSDPSTVAERSILGRES</sequence>
<dbReference type="InParanoid" id="A0A0C3E6P9"/>
<evidence type="ECO:0000313" key="3">
    <source>
        <dbReference type="Proteomes" id="UP000053989"/>
    </source>
</evidence>
<keyword evidence="3" id="KW-1185">Reference proteome</keyword>
<reference evidence="2 3" key="1">
    <citation type="submission" date="2014-04" db="EMBL/GenBank/DDBJ databases">
        <authorList>
            <consortium name="DOE Joint Genome Institute"/>
            <person name="Kuo A."/>
            <person name="Kohler A."/>
            <person name="Nagy L.G."/>
            <person name="Floudas D."/>
            <person name="Copeland A."/>
            <person name="Barry K.W."/>
            <person name="Cichocki N."/>
            <person name="Veneault-Fourrey C."/>
            <person name="LaButti K."/>
            <person name="Lindquist E.A."/>
            <person name="Lipzen A."/>
            <person name="Lundell T."/>
            <person name="Morin E."/>
            <person name="Murat C."/>
            <person name="Sun H."/>
            <person name="Tunlid A."/>
            <person name="Henrissat B."/>
            <person name="Grigoriev I.V."/>
            <person name="Hibbett D.S."/>
            <person name="Martin F."/>
            <person name="Nordberg H.P."/>
            <person name="Cantor M.N."/>
            <person name="Hua S.X."/>
        </authorList>
    </citation>
    <scope>NUCLEOTIDE SEQUENCE [LARGE SCALE GENOMIC DNA]</scope>
    <source>
        <strain evidence="2 3">Foug A</strain>
    </source>
</reference>
<reference evidence="3" key="2">
    <citation type="submission" date="2015-01" db="EMBL/GenBank/DDBJ databases">
        <title>Evolutionary Origins and Diversification of the Mycorrhizal Mutualists.</title>
        <authorList>
            <consortium name="DOE Joint Genome Institute"/>
            <consortium name="Mycorrhizal Genomics Consortium"/>
            <person name="Kohler A."/>
            <person name="Kuo A."/>
            <person name="Nagy L.G."/>
            <person name="Floudas D."/>
            <person name="Copeland A."/>
            <person name="Barry K.W."/>
            <person name="Cichocki N."/>
            <person name="Veneault-Fourrey C."/>
            <person name="LaButti K."/>
            <person name="Lindquist E.A."/>
            <person name="Lipzen A."/>
            <person name="Lundell T."/>
            <person name="Morin E."/>
            <person name="Murat C."/>
            <person name="Riley R."/>
            <person name="Ohm R."/>
            <person name="Sun H."/>
            <person name="Tunlid A."/>
            <person name="Henrissat B."/>
            <person name="Grigoriev I.V."/>
            <person name="Hibbett D.S."/>
            <person name="Martin F."/>
        </authorList>
    </citation>
    <scope>NUCLEOTIDE SEQUENCE [LARGE SCALE GENOMIC DNA]</scope>
    <source>
        <strain evidence="3">Foug A</strain>
    </source>
</reference>